<dbReference type="PROSITE" id="PS51257">
    <property type="entry name" value="PROKAR_LIPOPROTEIN"/>
    <property type="match status" value="1"/>
</dbReference>
<feature type="chain" id="PRO_5036950750" description="Lipoprotein" evidence="1">
    <location>
        <begin position="22"/>
        <end position="317"/>
    </location>
</feature>
<keyword evidence="1" id="KW-0732">Signal</keyword>
<dbReference type="EMBL" id="JADFFL010000001">
    <property type="protein sequence ID" value="MBE9660642.1"/>
    <property type="molecule type" value="Genomic_DNA"/>
</dbReference>
<accession>A0A929KT15</accession>
<evidence type="ECO:0000256" key="1">
    <source>
        <dbReference type="SAM" id="SignalP"/>
    </source>
</evidence>
<evidence type="ECO:0000313" key="3">
    <source>
        <dbReference type="Proteomes" id="UP000622475"/>
    </source>
</evidence>
<name>A0A929KT15_9SPHI</name>
<organism evidence="2 3">
    <name type="scientific">Mucilaginibacter myungsuensis</name>
    <dbReference type="NCBI Taxonomy" id="649104"/>
    <lineage>
        <taxon>Bacteria</taxon>
        <taxon>Pseudomonadati</taxon>
        <taxon>Bacteroidota</taxon>
        <taxon>Sphingobacteriia</taxon>
        <taxon>Sphingobacteriales</taxon>
        <taxon>Sphingobacteriaceae</taxon>
        <taxon>Mucilaginibacter</taxon>
    </lineage>
</organism>
<gene>
    <name evidence="2" type="ORF">IRJ16_01995</name>
</gene>
<evidence type="ECO:0000313" key="2">
    <source>
        <dbReference type="EMBL" id="MBE9660642.1"/>
    </source>
</evidence>
<feature type="signal peptide" evidence="1">
    <location>
        <begin position="1"/>
        <end position="21"/>
    </location>
</feature>
<comment type="caution">
    <text evidence="2">The sequence shown here is derived from an EMBL/GenBank/DDBJ whole genome shotgun (WGS) entry which is preliminary data.</text>
</comment>
<protein>
    <recommendedName>
        <fullName evidence="4">Lipoprotein</fullName>
    </recommendedName>
</protein>
<dbReference type="AlphaFoldDB" id="A0A929KT15"/>
<keyword evidence="3" id="KW-1185">Reference proteome</keyword>
<proteinExistence type="predicted"/>
<evidence type="ECO:0008006" key="4">
    <source>
        <dbReference type="Google" id="ProtNLM"/>
    </source>
</evidence>
<dbReference type="Proteomes" id="UP000622475">
    <property type="component" value="Unassembled WGS sequence"/>
</dbReference>
<dbReference type="RefSeq" id="WP_194109837.1">
    <property type="nucleotide sequence ID" value="NZ_JADFFL010000001.1"/>
</dbReference>
<reference evidence="2" key="1">
    <citation type="submission" date="2020-10" db="EMBL/GenBank/DDBJ databases">
        <title>Mucilaginibacter mali sp. nov., isolated from rhizosphere soil of apple orchard.</title>
        <authorList>
            <person name="Lee J.-S."/>
            <person name="Kim H.S."/>
            <person name="Kim J.-S."/>
        </authorList>
    </citation>
    <scope>NUCLEOTIDE SEQUENCE</scope>
    <source>
        <strain evidence="2">KCTC 22746</strain>
    </source>
</reference>
<sequence>MNFQLNRYTSVILLLTCLLLAACDQPKPPQEPVEKKKPQASLKKYQNIRYTEVRRYFNTGYSLTEKGYMLEPNWRLSFVSEDSANIYNPRRKMFVNTPLIHDHDSVFNIAWAYLRLKYASKDSIIFQVLRTEGKVVHNETSNVYMMLYADDYIRNVLHKDPLSMQVATPRDSALVRRLTAEASKDPSKAFAARKMVSITSRSPMVKVKRVLNDDRSTEEKMVNDSPPIDYLSPEYEITVNKAYADFSYYFTIYVDANGKMIYAKYMVPLDPPFSEDYPYIIKKLMEGYMKAYLNITPGSTYGIAHTSEVIIRLSGKK</sequence>